<comment type="caution">
    <text evidence="2">The sequence shown here is derived from an EMBL/GenBank/DDBJ whole genome shotgun (WGS) entry which is preliminary data.</text>
</comment>
<evidence type="ECO:0000313" key="3">
    <source>
        <dbReference type="Proteomes" id="UP001159363"/>
    </source>
</evidence>
<feature type="region of interest" description="Disordered" evidence="1">
    <location>
        <begin position="288"/>
        <end position="307"/>
    </location>
</feature>
<evidence type="ECO:0000313" key="2">
    <source>
        <dbReference type="EMBL" id="KAJ8870497.1"/>
    </source>
</evidence>
<keyword evidence="3" id="KW-1185">Reference proteome</keyword>
<feature type="non-terminal residue" evidence="2">
    <location>
        <position position="594"/>
    </location>
</feature>
<sequence>MVLATGIDLAQVRDVPGEILVSFSGKYRYKGKEWKQMGGSQQRGHEGRNEVSVEQRRNARAGGKRESKYEHLIATPPGIEPGSPLWEARAPAPTPPQPLRWGNEKAPRKPPWPTAESATFPTHKNPGIEPSSPWRGASSLTTTPTLPPPTCGHVSLHFHSSAEDKAYSLQAPWDMCPQHVFARAFHNFWCRLHTSLEVNGAATSSTYSRYILLSHWAVFPHPLAPLHTCPMGPLLKDSPAELHQHDGIPFINRKIGSNNENGVQVLQKATAAHDSQYVGDVARASLSRAGMGSRGETEGGGGGGEDKHRCLADNVSGLRRDNYDFEKIDNTLFCVKYFKVYPDIAEQALPLYLPFPKHPFAIKTKYRGKFDIGSDLRCTMSSIQPRIENLRKESKKMGFIIVTKYVLNSSTPLAFHYTERRAVVTHWDRIREVVGSITDLATLIAYSFYHGSRKIVPGRAVYSIQDKCCCNPILRGGAPPTPPTRHTLVPGEYQDSSFTPRSRLSLRSVSGQIRRRNAKAGKMGGPRENPPTSAILRHESHVQKSGSGPAENRARFALVAGEWSDHFSTATPSMMGYKFLLKCMTTMATGINYV</sequence>
<gene>
    <name evidence="2" type="ORF">PR048_029520</name>
</gene>
<feature type="compositionally biased region" description="Basic and acidic residues" evidence="1">
    <location>
        <begin position="43"/>
        <end position="67"/>
    </location>
</feature>
<reference evidence="2 3" key="1">
    <citation type="submission" date="2023-02" db="EMBL/GenBank/DDBJ databases">
        <title>LHISI_Scaffold_Assembly.</title>
        <authorList>
            <person name="Stuart O.P."/>
            <person name="Cleave R."/>
            <person name="Magrath M.J.L."/>
            <person name="Mikheyev A.S."/>
        </authorList>
    </citation>
    <scope>NUCLEOTIDE SEQUENCE [LARGE SCALE GENOMIC DNA]</scope>
    <source>
        <strain evidence="2">Daus_M_001</strain>
        <tissue evidence="2">Leg muscle</tissue>
    </source>
</reference>
<evidence type="ECO:0000256" key="1">
    <source>
        <dbReference type="SAM" id="MobiDB-lite"/>
    </source>
</evidence>
<accession>A0ABQ9GE99</accession>
<proteinExistence type="predicted"/>
<dbReference type="EMBL" id="JARBHB010000013">
    <property type="protein sequence ID" value="KAJ8870497.1"/>
    <property type="molecule type" value="Genomic_DNA"/>
</dbReference>
<feature type="region of interest" description="Disordered" evidence="1">
    <location>
        <begin position="515"/>
        <end position="534"/>
    </location>
</feature>
<organism evidence="2 3">
    <name type="scientific">Dryococelus australis</name>
    <dbReference type="NCBI Taxonomy" id="614101"/>
    <lineage>
        <taxon>Eukaryota</taxon>
        <taxon>Metazoa</taxon>
        <taxon>Ecdysozoa</taxon>
        <taxon>Arthropoda</taxon>
        <taxon>Hexapoda</taxon>
        <taxon>Insecta</taxon>
        <taxon>Pterygota</taxon>
        <taxon>Neoptera</taxon>
        <taxon>Polyneoptera</taxon>
        <taxon>Phasmatodea</taxon>
        <taxon>Verophasmatodea</taxon>
        <taxon>Anareolatae</taxon>
        <taxon>Phasmatidae</taxon>
        <taxon>Eurycanthinae</taxon>
        <taxon>Dryococelus</taxon>
    </lineage>
</organism>
<feature type="region of interest" description="Disordered" evidence="1">
    <location>
        <begin position="33"/>
        <end position="67"/>
    </location>
</feature>
<name>A0ABQ9GE99_9NEOP</name>
<dbReference type="Proteomes" id="UP001159363">
    <property type="component" value="Chromosome 12"/>
</dbReference>
<feature type="region of interest" description="Disordered" evidence="1">
    <location>
        <begin position="88"/>
        <end position="146"/>
    </location>
</feature>
<protein>
    <submittedName>
        <fullName evidence="2">Uncharacterized protein</fullName>
    </submittedName>
</protein>